<comment type="caution">
    <text evidence="3">The sequence shown here is derived from an EMBL/GenBank/DDBJ whole genome shotgun (WGS) entry which is preliminary data.</text>
</comment>
<organism evidence="3 4">
    <name type="scientific">Flavisphingopyxis soli</name>
    <dbReference type="NCBI Taxonomy" id="2601267"/>
    <lineage>
        <taxon>Bacteria</taxon>
        <taxon>Pseudomonadati</taxon>
        <taxon>Pseudomonadota</taxon>
        <taxon>Alphaproteobacteria</taxon>
        <taxon>Sphingomonadales</taxon>
        <taxon>Sphingopyxidaceae</taxon>
        <taxon>Flavisphingopyxis</taxon>
    </lineage>
</organism>
<dbReference type="RefSeq" id="WP_147121042.1">
    <property type="nucleotide sequence ID" value="NZ_VOPY01000001.1"/>
</dbReference>
<name>A0A5C6UJT3_9SPHN</name>
<evidence type="ECO:0000313" key="3">
    <source>
        <dbReference type="EMBL" id="TXC73203.1"/>
    </source>
</evidence>
<evidence type="ECO:0000256" key="2">
    <source>
        <dbReference type="ARBA" id="ARBA00022801"/>
    </source>
</evidence>
<dbReference type="InterPro" id="IPR050563">
    <property type="entry name" value="4-hydroxybenzoyl-CoA_TE"/>
</dbReference>
<dbReference type="OrthoDB" id="7597365at2"/>
<keyword evidence="4" id="KW-1185">Reference proteome</keyword>
<dbReference type="Gene3D" id="3.10.129.10">
    <property type="entry name" value="Hotdog Thioesterase"/>
    <property type="match status" value="1"/>
</dbReference>
<dbReference type="Pfam" id="PF13279">
    <property type="entry name" value="4HBT_2"/>
    <property type="match status" value="1"/>
</dbReference>
<sequence>MADTYVTCGFGVVHPWLCDAMGHLTTRNYLGFFDDASYQMMAELGYDSEAGQAAQQGWADVRHEIEYRSELAVAALIRLDGRVVALGRSSITTELRLFARSDERLCATLTARTVCFDLAARRSRPLPAWLLVNAERLFGIGPEERKANT</sequence>
<dbReference type="Proteomes" id="UP000321129">
    <property type="component" value="Unassembled WGS sequence"/>
</dbReference>
<dbReference type="GO" id="GO:0047617">
    <property type="term" value="F:fatty acyl-CoA hydrolase activity"/>
    <property type="evidence" value="ECO:0007669"/>
    <property type="project" value="TreeGrafter"/>
</dbReference>
<proteinExistence type="inferred from homology"/>
<dbReference type="CDD" id="cd00586">
    <property type="entry name" value="4HBT"/>
    <property type="match status" value="1"/>
</dbReference>
<comment type="similarity">
    <text evidence="1">Belongs to the 4-hydroxybenzoyl-CoA thioesterase family.</text>
</comment>
<accession>A0A5C6UJT3</accession>
<keyword evidence="2" id="KW-0378">Hydrolase</keyword>
<dbReference type="AlphaFoldDB" id="A0A5C6UJT3"/>
<dbReference type="PANTHER" id="PTHR31793">
    <property type="entry name" value="4-HYDROXYBENZOYL-COA THIOESTERASE FAMILY MEMBER"/>
    <property type="match status" value="1"/>
</dbReference>
<evidence type="ECO:0000313" key="4">
    <source>
        <dbReference type="Proteomes" id="UP000321129"/>
    </source>
</evidence>
<evidence type="ECO:0000256" key="1">
    <source>
        <dbReference type="ARBA" id="ARBA00005953"/>
    </source>
</evidence>
<dbReference type="InterPro" id="IPR029069">
    <property type="entry name" value="HotDog_dom_sf"/>
</dbReference>
<dbReference type="EMBL" id="VOPY01000001">
    <property type="protein sequence ID" value="TXC73203.1"/>
    <property type="molecule type" value="Genomic_DNA"/>
</dbReference>
<protein>
    <submittedName>
        <fullName evidence="3">Acyl-CoA thioesterase</fullName>
    </submittedName>
</protein>
<gene>
    <name evidence="3" type="ORF">FSZ31_00020</name>
</gene>
<dbReference type="SUPFAM" id="SSF54637">
    <property type="entry name" value="Thioesterase/thiol ester dehydrase-isomerase"/>
    <property type="match status" value="1"/>
</dbReference>
<dbReference type="PANTHER" id="PTHR31793:SF27">
    <property type="entry name" value="NOVEL THIOESTERASE SUPERFAMILY DOMAIN AND SAPOSIN A-TYPE DOMAIN CONTAINING PROTEIN (0610012H03RIK)"/>
    <property type="match status" value="1"/>
</dbReference>
<reference evidence="3 4" key="1">
    <citation type="submission" date="2019-08" db="EMBL/GenBank/DDBJ databases">
        <title>Sphingorhabdus soil sp. nov., isolated from arctic soil.</title>
        <authorList>
            <person name="Liu Y."/>
        </authorList>
    </citation>
    <scope>NUCLEOTIDE SEQUENCE [LARGE SCALE GENOMIC DNA]</scope>
    <source>
        <strain evidence="3 4">D-2Q-5-6</strain>
    </source>
</reference>